<feature type="domain" description="Transketolase N-terminal" evidence="1">
    <location>
        <begin position="22"/>
        <end position="280"/>
    </location>
</feature>
<dbReference type="Gene3D" id="3.40.50.970">
    <property type="match status" value="1"/>
</dbReference>
<dbReference type="InterPro" id="IPR005474">
    <property type="entry name" value="Transketolase_N"/>
</dbReference>
<dbReference type="Pfam" id="PF00456">
    <property type="entry name" value="Transketolase_N"/>
    <property type="match status" value="1"/>
</dbReference>
<dbReference type="RefSeq" id="WP_039184759.1">
    <property type="nucleotide sequence ID" value="NZ_AXAX01000002.1"/>
</dbReference>
<dbReference type="CDD" id="cd02012">
    <property type="entry name" value="TPP_TK"/>
    <property type="match status" value="1"/>
</dbReference>
<dbReference type="Proteomes" id="UP000063308">
    <property type="component" value="Chromosome"/>
</dbReference>
<dbReference type="SUPFAM" id="SSF52518">
    <property type="entry name" value="Thiamin diphosphate-binding fold (THDP-binding)"/>
    <property type="match status" value="1"/>
</dbReference>
<dbReference type="PANTHER" id="PTHR47514">
    <property type="entry name" value="TRANSKETOLASE N-TERMINAL SECTION-RELATED"/>
    <property type="match status" value="1"/>
</dbReference>
<evidence type="ECO:0000259" key="1">
    <source>
        <dbReference type="Pfam" id="PF00456"/>
    </source>
</evidence>
<reference evidence="2 3" key="1">
    <citation type="submission" date="2014-11" db="EMBL/GenBank/DDBJ databases">
        <title>Symbiosis island explosion on the genome of extra-slow-growing strains of soybean bradyrhizobia with massive insertion sequences.</title>
        <authorList>
            <person name="Iida T."/>
            <person name="Minamisawa K."/>
        </authorList>
    </citation>
    <scope>NUCLEOTIDE SEQUENCE [LARGE SCALE GENOMIC DNA]</scope>
    <source>
        <strain evidence="2 3">NK6</strain>
    </source>
</reference>
<evidence type="ECO:0000313" key="3">
    <source>
        <dbReference type="Proteomes" id="UP000063308"/>
    </source>
</evidence>
<dbReference type="PANTHER" id="PTHR47514:SF2">
    <property type="entry name" value="TRANSKETOLASE"/>
    <property type="match status" value="1"/>
</dbReference>
<protein>
    <submittedName>
        <fullName evidence="2">Transketolase</fullName>
    </submittedName>
</protein>
<proteinExistence type="predicted"/>
<dbReference type="EMBL" id="AP014685">
    <property type="protein sequence ID" value="BAR53273.1"/>
    <property type="molecule type" value="Genomic_DNA"/>
</dbReference>
<dbReference type="InterPro" id="IPR029061">
    <property type="entry name" value="THDP-binding"/>
</dbReference>
<accession>A0A0E4BJD4</accession>
<dbReference type="AlphaFoldDB" id="A0A0E4BJD4"/>
<name>A0A0E4BJD4_9BRAD</name>
<gene>
    <name evidence="2" type="ORF">NK6_81</name>
</gene>
<evidence type="ECO:0000313" key="2">
    <source>
        <dbReference type="EMBL" id="BAR53273.1"/>
    </source>
</evidence>
<organism evidence="2 3">
    <name type="scientific">Bradyrhizobium diazoefficiens</name>
    <dbReference type="NCBI Taxonomy" id="1355477"/>
    <lineage>
        <taxon>Bacteria</taxon>
        <taxon>Pseudomonadati</taxon>
        <taxon>Pseudomonadota</taxon>
        <taxon>Alphaproteobacteria</taxon>
        <taxon>Hyphomicrobiales</taxon>
        <taxon>Nitrobacteraceae</taxon>
        <taxon>Bradyrhizobium</taxon>
    </lineage>
</organism>
<sequence length="282" mass="30321">MIQISPHAEAALTCTLDERSLYLRRLVLGSVRSAGRGHVGPALSLIEMVRVLYDDVLRIDPKNPRDPNRDRAILSKGHGCLALYALLADRGFFPLSELDGFCGPDSILGGHPEYGMVPGVEASTGALGHGLSIGVGLALAARMRERTYRTFVLLGDGEINEGSVWEAAMGAAKHGLDNLVALIDYNKLQSYGPTDYVLPLEPLADKWRSFGFAVQELNGHDVGALRTVLKQVPPVAGKPTAIICHTVKGKGLPAAESNADWHHKNKLTDSELDAIRVAVGDF</sequence>